<keyword evidence="3" id="KW-0496">Mitochondrion</keyword>
<reference evidence="9" key="1">
    <citation type="submission" date="2025-08" db="UniProtKB">
        <authorList>
            <consortium name="Ensembl"/>
        </authorList>
    </citation>
    <scope>IDENTIFICATION</scope>
</reference>
<dbReference type="InterPro" id="IPR013579">
    <property type="entry name" value="FAST_2"/>
</dbReference>
<dbReference type="PROSITE" id="PS51286">
    <property type="entry name" value="RAP"/>
    <property type="match status" value="1"/>
</dbReference>
<dbReference type="SMART" id="SM00952">
    <property type="entry name" value="RAP"/>
    <property type="match status" value="1"/>
</dbReference>
<sequence length="591" mass="66439">MAARLVQRCCWRHLITFACAPAAAPATLLLPNGKLPAARALPHTPLASIHISVPSAWNADRFSVKEQVEENSNSEHRVILNLIEAATSPQELLQLGELHSLNSNQASLVITRLSRLAVEKNLETGGILQDERFQQLIEIVDSQISQVWNNTLVGLLKSLYSLGMESSSREMQSVEHEVLWRLRRLAFRQLASLAEFLAVKQSKESKLLNEVIKKLELRWTELEGTRTVVMLIAKVGHISSVLMDRLEDKVWAWVLCSLWMGHLLGAPQVFQKIATDLQPHVSAMTPVEVTRCIRSFAFLKWLSLPLFEAISQYALDNAKKLSIAHLCSIILSFARLNFQPSGSEDFFNMAHEELQGQLDSLEPQLLTDLVWSLCVLQQAKPPYLQHVLAPDFHLFVFLLLPGDLSPRAQNLRMKLVQINAAAKLESPEYQGPFLPAGMLSAAEPAAEKVTLLQSSLREALAGVLGSQDNGRWDVHTIYGWQIDAEMVLNSENKPLPLKDFAAPHLPHSEGTKPLPPGARRIAFLRWEFPNFSNRSKELLGRYAMARRHIQAAGFLVVDVPHYEFLELKLERQRTAYLRDKLHKVVAKELAS</sequence>
<proteinExistence type="inferred from homology"/>
<feature type="domain" description="RAP" evidence="8">
    <location>
        <begin position="521"/>
        <end position="579"/>
    </location>
</feature>
<reference evidence="9" key="2">
    <citation type="submission" date="2025-09" db="UniProtKB">
        <authorList>
            <consortium name="Ensembl"/>
        </authorList>
    </citation>
    <scope>IDENTIFICATION</scope>
</reference>
<keyword evidence="10" id="KW-1185">Reference proteome</keyword>
<dbReference type="Ensembl" id="ENSCPIT00010017517.1">
    <property type="protein sequence ID" value="ENSCPIP00010014712.1"/>
    <property type="gene ID" value="ENSCPIG00010011706.1"/>
</dbReference>
<evidence type="ECO:0000256" key="7">
    <source>
        <dbReference type="ARBA" id="ARBA00043220"/>
    </source>
</evidence>
<dbReference type="Pfam" id="PF08373">
    <property type="entry name" value="RAP"/>
    <property type="match status" value="1"/>
</dbReference>
<dbReference type="InterPro" id="IPR010622">
    <property type="entry name" value="FAST_Leu-rich"/>
</dbReference>
<accession>A0A8C3LSJ7</accession>
<dbReference type="InterPro" id="IPR050870">
    <property type="entry name" value="FAST_kinase"/>
</dbReference>
<keyword evidence="2" id="KW-0809">Transit peptide</keyword>
<evidence type="ECO:0000256" key="6">
    <source>
        <dbReference type="ARBA" id="ARBA00042265"/>
    </source>
</evidence>
<evidence type="ECO:0000256" key="1">
    <source>
        <dbReference type="ARBA" id="ARBA00004305"/>
    </source>
</evidence>
<evidence type="ECO:0000259" key="8">
    <source>
        <dbReference type="PROSITE" id="PS51286"/>
    </source>
</evidence>
<evidence type="ECO:0000256" key="2">
    <source>
        <dbReference type="ARBA" id="ARBA00022946"/>
    </source>
</evidence>
<comment type="subcellular location">
    <subcellularLocation>
        <location evidence="1">Mitochondrion matrix</location>
    </subcellularLocation>
</comment>
<organism evidence="9 10">
    <name type="scientific">Chrysolophus pictus</name>
    <name type="common">Golden pheasant</name>
    <name type="synonym">Phasianus pictus</name>
    <dbReference type="NCBI Taxonomy" id="9089"/>
    <lineage>
        <taxon>Eukaryota</taxon>
        <taxon>Metazoa</taxon>
        <taxon>Chordata</taxon>
        <taxon>Craniata</taxon>
        <taxon>Vertebrata</taxon>
        <taxon>Euteleostomi</taxon>
        <taxon>Archelosauria</taxon>
        <taxon>Archosauria</taxon>
        <taxon>Dinosauria</taxon>
        <taxon>Saurischia</taxon>
        <taxon>Theropoda</taxon>
        <taxon>Coelurosauria</taxon>
        <taxon>Aves</taxon>
        <taxon>Neognathae</taxon>
        <taxon>Galloanserae</taxon>
        <taxon>Galliformes</taxon>
        <taxon>Phasianidae</taxon>
        <taxon>Phasianinae</taxon>
        <taxon>Chrysolophus</taxon>
    </lineage>
</organism>
<dbReference type="Pfam" id="PF08368">
    <property type="entry name" value="FAST_2"/>
    <property type="match status" value="1"/>
</dbReference>
<dbReference type="GO" id="GO:0000963">
    <property type="term" value="P:mitochondrial RNA processing"/>
    <property type="evidence" value="ECO:0007669"/>
    <property type="project" value="TreeGrafter"/>
</dbReference>
<dbReference type="PANTHER" id="PTHR21228">
    <property type="entry name" value="FAST LEU-RICH DOMAIN-CONTAINING"/>
    <property type="match status" value="1"/>
</dbReference>
<evidence type="ECO:0000313" key="10">
    <source>
        <dbReference type="Proteomes" id="UP000694543"/>
    </source>
</evidence>
<dbReference type="GO" id="GO:0044528">
    <property type="term" value="P:regulation of mitochondrial mRNA stability"/>
    <property type="evidence" value="ECO:0007669"/>
    <property type="project" value="InterPro"/>
</dbReference>
<evidence type="ECO:0000256" key="5">
    <source>
        <dbReference type="ARBA" id="ARBA00040471"/>
    </source>
</evidence>
<protein>
    <recommendedName>
        <fullName evidence="5">FAST kinase domain-containing protein 4</fullName>
    </recommendedName>
    <alternativeName>
        <fullName evidence="7">Protein TBRG4</fullName>
    </alternativeName>
    <alternativeName>
        <fullName evidence="6">Transforming growth factor beta regulator 4</fullName>
    </alternativeName>
</protein>
<dbReference type="GO" id="GO:0005759">
    <property type="term" value="C:mitochondrial matrix"/>
    <property type="evidence" value="ECO:0007669"/>
    <property type="project" value="UniProtKB-SubCell"/>
</dbReference>
<dbReference type="AlphaFoldDB" id="A0A8C3LSJ7"/>
<dbReference type="PANTHER" id="PTHR21228:SF59">
    <property type="entry name" value="FAST KINASE DOMAIN-CONTAINING PROTEIN 4"/>
    <property type="match status" value="1"/>
</dbReference>
<dbReference type="InterPro" id="IPR013584">
    <property type="entry name" value="RAP"/>
</dbReference>
<dbReference type="GO" id="GO:0003723">
    <property type="term" value="F:RNA binding"/>
    <property type="evidence" value="ECO:0007669"/>
    <property type="project" value="TreeGrafter"/>
</dbReference>
<name>A0A8C3LSJ7_CHRPC</name>
<dbReference type="GO" id="GO:0035770">
    <property type="term" value="C:ribonucleoprotein granule"/>
    <property type="evidence" value="ECO:0007669"/>
    <property type="project" value="TreeGrafter"/>
</dbReference>
<dbReference type="Pfam" id="PF06743">
    <property type="entry name" value="FAST_1"/>
    <property type="match status" value="1"/>
</dbReference>
<dbReference type="CDD" id="cd23739">
    <property type="entry name" value="TBRG4-like_N"/>
    <property type="match status" value="1"/>
</dbReference>
<dbReference type="Proteomes" id="UP000694543">
    <property type="component" value="Unplaced"/>
</dbReference>
<evidence type="ECO:0000313" key="9">
    <source>
        <dbReference type="Ensembl" id="ENSCPIP00010014712.1"/>
    </source>
</evidence>
<evidence type="ECO:0000256" key="4">
    <source>
        <dbReference type="ARBA" id="ARBA00038281"/>
    </source>
</evidence>
<comment type="similarity">
    <text evidence="4">Belongs to the FAST kinase family.</text>
</comment>
<evidence type="ECO:0000256" key="3">
    <source>
        <dbReference type="ARBA" id="ARBA00023128"/>
    </source>
</evidence>